<name>A0A2M4DCS9_ANODA</name>
<accession>A0A2M4DCS9</accession>
<keyword evidence="1" id="KW-1133">Transmembrane helix</keyword>
<keyword evidence="1" id="KW-0472">Membrane</keyword>
<evidence type="ECO:0000256" key="1">
    <source>
        <dbReference type="SAM" id="Phobius"/>
    </source>
</evidence>
<organism evidence="2">
    <name type="scientific">Anopheles darlingi</name>
    <name type="common">Mosquito</name>
    <dbReference type="NCBI Taxonomy" id="43151"/>
    <lineage>
        <taxon>Eukaryota</taxon>
        <taxon>Metazoa</taxon>
        <taxon>Ecdysozoa</taxon>
        <taxon>Arthropoda</taxon>
        <taxon>Hexapoda</taxon>
        <taxon>Insecta</taxon>
        <taxon>Pterygota</taxon>
        <taxon>Neoptera</taxon>
        <taxon>Endopterygota</taxon>
        <taxon>Diptera</taxon>
        <taxon>Nematocera</taxon>
        <taxon>Culicoidea</taxon>
        <taxon>Culicidae</taxon>
        <taxon>Anophelinae</taxon>
        <taxon>Anopheles</taxon>
    </lineage>
</organism>
<reference evidence="2" key="1">
    <citation type="submission" date="2018-01" db="EMBL/GenBank/DDBJ databases">
        <title>An insight into the sialome of Amazonian anophelines.</title>
        <authorList>
            <person name="Ribeiro J.M."/>
            <person name="Scarpassa V."/>
            <person name="Calvo E."/>
        </authorList>
    </citation>
    <scope>NUCLEOTIDE SEQUENCE</scope>
</reference>
<evidence type="ECO:0000313" key="2">
    <source>
        <dbReference type="EMBL" id="MBW75393.1"/>
    </source>
</evidence>
<proteinExistence type="predicted"/>
<keyword evidence="1" id="KW-0812">Transmembrane</keyword>
<protein>
    <submittedName>
        <fullName evidence="2">Putative secreted protein</fullName>
    </submittedName>
</protein>
<dbReference type="AlphaFoldDB" id="A0A2M4DCS9"/>
<dbReference type="EMBL" id="GGFL01011215">
    <property type="protein sequence ID" value="MBW75393.1"/>
    <property type="molecule type" value="Transcribed_RNA"/>
</dbReference>
<sequence length="86" mass="9771">MGFYPPALALCLFLPVAMLLCYILGLIYIKKIGKNKNNPYNEIQFFSSKARQYAVMQYPRILGGFSPTCIGHQDSGTLSNMNDRRF</sequence>
<feature type="transmembrane region" description="Helical" evidence="1">
    <location>
        <begin position="6"/>
        <end position="29"/>
    </location>
</feature>